<gene>
    <name evidence="5" type="ORF">H9Q77_08755</name>
</gene>
<keyword evidence="2" id="KW-0472">Membrane</keyword>
<organism evidence="5 6">
    <name type="scientific">Simiaoa sunii</name>
    <dbReference type="NCBI Taxonomy" id="2763672"/>
    <lineage>
        <taxon>Bacteria</taxon>
        <taxon>Bacillati</taxon>
        <taxon>Bacillota</taxon>
        <taxon>Clostridia</taxon>
        <taxon>Lachnospirales</taxon>
        <taxon>Lachnospiraceae</taxon>
        <taxon>Simiaoa</taxon>
    </lineage>
</organism>
<evidence type="ECO:0000256" key="1">
    <source>
        <dbReference type="SAM" id="Coils"/>
    </source>
</evidence>
<protein>
    <submittedName>
        <fullName evidence="5">DUF4349 domain-containing protein</fullName>
    </submittedName>
</protein>
<dbReference type="RefSeq" id="WP_249325183.1">
    <property type="nucleotide sequence ID" value="NZ_CP060633.1"/>
</dbReference>
<dbReference type="PROSITE" id="PS51257">
    <property type="entry name" value="PROKAR_LIPOPROTEIN"/>
    <property type="match status" value="1"/>
</dbReference>
<evidence type="ECO:0000313" key="5">
    <source>
        <dbReference type="EMBL" id="QNM01229.1"/>
    </source>
</evidence>
<feature type="coiled-coil region" evidence="1">
    <location>
        <begin position="324"/>
        <end position="351"/>
    </location>
</feature>
<reference evidence="5 6" key="1">
    <citation type="submission" date="2020-08" db="EMBL/GenBank/DDBJ databases">
        <authorList>
            <person name="Liu C."/>
            <person name="Sun Q."/>
        </authorList>
    </citation>
    <scope>NUCLEOTIDE SEQUENCE [LARGE SCALE GENOMIC DNA]</scope>
    <source>
        <strain evidence="5 6">NSJ-8</strain>
    </source>
</reference>
<keyword evidence="1" id="KW-0175">Coiled coil</keyword>
<dbReference type="KEGG" id="ssun:H9Q77_08755"/>
<feature type="signal peptide" evidence="3">
    <location>
        <begin position="1"/>
        <end position="27"/>
    </location>
</feature>
<keyword evidence="2" id="KW-1133">Transmembrane helix</keyword>
<feature type="chain" id="PRO_5039093691" evidence="3">
    <location>
        <begin position="28"/>
        <end position="356"/>
    </location>
</feature>
<proteinExistence type="predicted"/>
<keyword evidence="3" id="KW-0732">Signal</keyword>
<evidence type="ECO:0000256" key="3">
    <source>
        <dbReference type="SAM" id="SignalP"/>
    </source>
</evidence>
<dbReference type="EMBL" id="CP060633">
    <property type="protein sequence ID" value="QNM01229.1"/>
    <property type="molecule type" value="Genomic_DNA"/>
</dbReference>
<feature type="transmembrane region" description="Helical" evidence="2">
    <location>
        <begin position="288"/>
        <end position="313"/>
    </location>
</feature>
<feature type="coiled-coil region" evidence="1">
    <location>
        <begin position="188"/>
        <end position="242"/>
    </location>
</feature>
<dbReference type="Pfam" id="PF14257">
    <property type="entry name" value="DUF4349"/>
    <property type="match status" value="1"/>
</dbReference>
<name>A0A7G9FRP7_9FIRM</name>
<keyword evidence="2" id="KW-0812">Transmembrane</keyword>
<evidence type="ECO:0000256" key="2">
    <source>
        <dbReference type="SAM" id="Phobius"/>
    </source>
</evidence>
<accession>A0A7G9FRP7</accession>
<dbReference type="InterPro" id="IPR025645">
    <property type="entry name" value="DUF4349"/>
</dbReference>
<evidence type="ECO:0000313" key="6">
    <source>
        <dbReference type="Proteomes" id="UP000515981"/>
    </source>
</evidence>
<evidence type="ECO:0000259" key="4">
    <source>
        <dbReference type="Pfam" id="PF14257"/>
    </source>
</evidence>
<dbReference type="AlphaFoldDB" id="A0A7G9FRP7"/>
<sequence>MKKRKFETKIITGLLTAGMILSLTACGSSSNGSYGISDLMDADYAVASNEAAAPEASAYEDGFGMTEGYDSAENTQDTGNTVSEEAADTAVADRKLIKTVNMDVETREYDKLLSAVENKVTELGGYIESLDAYNGSTYYSYRSTRNANLTIRIPKDRLEEFQNTVSELGNVTSRSENVQDVTLTYVDLQSHRDALRTEQERLLQLLEQAESVEDIITIEQRLSDVRYQLESMESQLRSYDNRVDYSTVYLYIDEVEVYTPVEEETVWERISTGFVDSLKNIGEGLKEAAIWFVIHIPYLVIWAIVIAVIVLILKKIKKRTKRIRTEEQKKFAEAEAKMQKTLQNTEVTENKKEQEK</sequence>
<dbReference type="Proteomes" id="UP000515981">
    <property type="component" value="Chromosome"/>
</dbReference>
<keyword evidence="6" id="KW-1185">Reference proteome</keyword>
<feature type="domain" description="DUF4349" evidence="4">
    <location>
        <begin position="94"/>
        <end position="309"/>
    </location>
</feature>